<feature type="compositionally biased region" description="Polar residues" evidence="1">
    <location>
        <begin position="450"/>
        <end position="463"/>
    </location>
</feature>
<evidence type="ECO:0000313" key="3">
    <source>
        <dbReference type="Proteomes" id="UP000240830"/>
    </source>
</evidence>
<dbReference type="PANTHER" id="PTHR46586:SF3">
    <property type="entry name" value="ANKYRIN REPEAT-CONTAINING PROTEIN"/>
    <property type="match status" value="1"/>
</dbReference>
<keyword evidence="3" id="KW-1185">Reference proteome</keyword>
<evidence type="ECO:0000256" key="1">
    <source>
        <dbReference type="SAM" id="MobiDB-lite"/>
    </source>
</evidence>
<dbReference type="InterPro" id="IPR052050">
    <property type="entry name" value="SecEffector_AnkRepeat"/>
</dbReference>
<comment type="caution">
    <text evidence="2">The sequence shown here is derived from an EMBL/GenBank/DDBJ whole genome shotgun (WGS) entry which is preliminary data.</text>
</comment>
<name>A0A2H9TG87_9FUNG</name>
<feature type="region of interest" description="Disordered" evidence="1">
    <location>
        <begin position="277"/>
        <end position="312"/>
    </location>
</feature>
<gene>
    <name evidence="2" type="ORF">PSACC_03377</name>
</gene>
<proteinExistence type="predicted"/>
<organism evidence="2 3">
    <name type="scientific">Paramicrosporidium saccamoebae</name>
    <dbReference type="NCBI Taxonomy" id="1246581"/>
    <lineage>
        <taxon>Eukaryota</taxon>
        <taxon>Fungi</taxon>
        <taxon>Fungi incertae sedis</taxon>
        <taxon>Cryptomycota</taxon>
        <taxon>Cryptomycota incertae sedis</taxon>
        <taxon>Paramicrosporidium</taxon>
    </lineage>
</organism>
<sequence length="545" mass="60753">MATAKGHLDIVEWFWENNKSVPTIHQLVFQGLFKTADWLHSKSDGKYPDQNAINEAIEQGRCHVLKWISGKNARIFPKEQHILRAILHGYEGSLFWILKNSPKRLFSPTIFDSLASSGHWAFIENMLGLNIIWKPSQSNVDIVVRSGRVTTLVKLLKIPQLLRPSNDSINAVARFGHVESLHLIHEHFSDALPDARTIAALYTSGQLEVIRFLYAVVPNFKTTRVEMNAAANNGHVKVLEYCHSRNLGLLPKKHIATTTDHVHVRIWYKRAKASMGASRTRRRAKTEAEPIQKEQPSSTQLQHDNPSFGELNSDDKAVSAIVAKDVGLQRVQRKNTLSSIKCGQEPLPEVTLTEQPFTSSTEVPNLNQDALNRWQKRLTEIEGCTFVSPPLPVHPEAPVVLGSQLFGYNPTATNAGHLQPRSGPVASLGNFINNQRVPTTIPPTQTRVYSANRLPGQSGSNTKVPPMTPPPTKIDLATQLQGRQFSVPKIAYESPMATSPYVHIPDSRNGAERTEHQPSSRPAKRQRLESSSQQSSPTAFYHDSS</sequence>
<dbReference type="SUPFAM" id="SSF140860">
    <property type="entry name" value="Pseudo ankyrin repeat-like"/>
    <property type="match status" value="1"/>
</dbReference>
<feature type="region of interest" description="Disordered" evidence="1">
    <location>
        <begin position="498"/>
        <end position="545"/>
    </location>
</feature>
<reference evidence="2 3" key="1">
    <citation type="submission" date="2016-10" db="EMBL/GenBank/DDBJ databases">
        <title>The genome of Paramicrosporidium saccamoebae is the missing link in understanding Cryptomycota and Microsporidia evolution.</title>
        <authorList>
            <person name="Quandt C.A."/>
            <person name="Beaudet D."/>
            <person name="Corsaro D."/>
            <person name="Michel R."/>
            <person name="Corradi N."/>
            <person name="James T."/>
        </authorList>
    </citation>
    <scope>NUCLEOTIDE SEQUENCE [LARGE SCALE GENOMIC DNA]</scope>
    <source>
        <strain evidence="2 3">KSL3</strain>
    </source>
</reference>
<feature type="compositionally biased region" description="Basic and acidic residues" evidence="1">
    <location>
        <begin position="505"/>
        <end position="518"/>
    </location>
</feature>
<protein>
    <submittedName>
        <fullName evidence="2">Ankyrin repeat</fullName>
    </submittedName>
</protein>
<dbReference type="EMBL" id="MTSL01000206">
    <property type="protein sequence ID" value="PJF16797.1"/>
    <property type="molecule type" value="Genomic_DNA"/>
</dbReference>
<dbReference type="AlphaFoldDB" id="A0A2H9TG87"/>
<dbReference type="PANTHER" id="PTHR46586">
    <property type="entry name" value="ANKYRIN REPEAT-CONTAINING PROTEIN"/>
    <property type="match status" value="1"/>
</dbReference>
<feature type="compositionally biased region" description="Polar residues" evidence="1">
    <location>
        <begin position="294"/>
        <end position="305"/>
    </location>
</feature>
<dbReference type="OrthoDB" id="63159at2759"/>
<accession>A0A2H9TG87</accession>
<evidence type="ECO:0000313" key="2">
    <source>
        <dbReference type="EMBL" id="PJF16797.1"/>
    </source>
</evidence>
<dbReference type="Proteomes" id="UP000240830">
    <property type="component" value="Unassembled WGS sequence"/>
</dbReference>
<feature type="region of interest" description="Disordered" evidence="1">
    <location>
        <begin position="450"/>
        <end position="473"/>
    </location>
</feature>